<protein>
    <submittedName>
        <fullName evidence="8">Cytochrome P450</fullName>
    </submittedName>
</protein>
<sequence length="519" mass="59864">MALTTDVVSAARALSPLYILLAASFAFLSYTLYTYQTLAHIPGPFWARISNIPRFLWVWRRRAHEEHIALHRRYGPLVRMGPNMVSVGDPGAIAQIYGFSGTYAKSDFYHVILPMSKGRILPGLFATQDEGVHRMLKRPIAQTYSMSNLVSFEPYVDSTMRVFFEQVDRRFVSTGELCDLGAWLQMYAFDVIGEITFSKRLGFLEEGRDVDNIMGDIWRYFEYTAPVGMMPWIDRLWVKNPIVSMLRPAGWNAMGEFAVKRQTERLRAEEDVENNKGDLNSRDFLSRFIEQMKKDKSIPPWALQAWTQSNITAGSDTTAITLRTIIYNLLKHPHTMERLLQELDQADLSELVTWKQSLTLPYLDACIKEAGRIHPPFGLPYERVVPKEGARISGEWFKGGTVVGCSAWVVHRNEEVFGAEVDTWRPERWLDCDAEQRKKMENSLLTFGHGHRSCIGKNISYLEVYKLVPTLLKTYELELDCPNAKNEWRLENRWFVPQFDFFVRMKKRASVASEKLVET</sequence>
<evidence type="ECO:0000256" key="1">
    <source>
        <dbReference type="ARBA" id="ARBA00001971"/>
    </source>
</evidence>
<evidence type="ECO:0000313" key="9">
    <source>
        <dbReference type="Proteomes" id="UP000799437"/>
    </source>
</evidence>
<keyword evidence="4 5" id="KW-0408">Iron</keyword>
<dbReference type="OrthoDB" id="3934656at2759"/>
<dbReference type="PROSITE" id="PS00086">
    <property type="entry name" value="CYTOCHROME_P450"/>
    <property type="match status" value="1"/>
</dbReference>
<reference evidence="8" key="1">
    <citation type="journal article" date="2020" name="Stud. Mycol.">
        <title>101 Dothideomycetes genomes: a test case for predicting lifestyles and emergence of pathogens.</title>
        <authorList>
            <person name="Haridas S."/>
            <person name="Albert R."/>
            <person name="Binder M."/>
            <person name="Bloem J."/>
            <person name="Labutti K."/>
            <person name="Salamov A."/>
            <person name="Andreopoulos B."/>
            <person name="Baker S."/>
            <person name="Barry K."/>
            <person name="Bills G."/>
            <person name="Bluhm B."/>
            <person name="Cannon C."/>
            <person name="Castanera R."/>
            <person name="Culley D."/>
            <person name="Daum C."/>
            <person name="Ezra D."/>
            <person name="Gonzalez J."/>
            <person name="Henrissat B."/>
            <person name="Kuo A."/>
            <person name="Liang C."/>
            <person name="Lipzen A."/>
            <person name="Lutzoni F."/>
            <person name="Magnuson J."/>
            <person name="Mondo S."/>
            <person name="Nolan M."/>
            <person name="Ohm R."/>
            <person name="Pangilinan J."/>
            <person name="Park H.-J."/>
            <person name="Ramirez L."/>
            <person name="Alfaro M."/>
            <person name="Sun H."/>
            <person name="Tritt A."/>
            <person name="Yoshinaga Y."/>
            <person name="Zwiers L.-H."/>
            <person name="Turgeon B."/>
            <person name="Goodwin S."/>
            <person name="Spatafora J."/>
            <person name="Crous P."/>
            <person name="Grigoriev I."/>
        </authorList>
    </citation>
    <scope>NUCLEOTIDE SEQUENCE</scope>
    <source>
        <strain evidence="8">CBS 121739</strain>
    </source>
</reference>
<dbReference type="GeneID" id="54485973"/>
<dbReference type="Gene3D" id="1.10.630.10">
    <property type="entry name" value="Cytochrome P450"/>
    <property type="match status" value="1"/>
</dbReference>
<dbReference type="GO" id="GO:0005506">
    <property type="term" value="F:iron ion binding"/>
    <property type="evidence" value="ECO:0007669"/>
    <property type="project" value="InterPro"/>
</dbReference>
<dbReference type="PANTHER" id="PTHR24305:SF235">
    <property type="entry name" value="CYTOCHROME P450 MONOOXYGENASE APDB-RELATED"/>
    <property type="match status" value="1"/>
</dbReference>
<dbReference type="GO" id="GO:0004497">
    <property type="term" value="F:monooxygenase activity"/>
    <property type="evidence" value="ECO:0007669"/>
    <property type="project" value="UniProtKB-KW"/>
</dbReference>
<evidence type="ECO:0000313" key="8">
    <source>
        <dbReference type="EMBL" id="KAF2753019.1"/>
    </source>
</evidence>
<dbReference type="SUPFAM" id="SSF48264">
    <property type="entry name" value="Cytochrome P450"/>
    <property type="match status" value="1"/>
</dbReference>
<evidence type="ECO:0000256" key="2">
    <source>
        <dbReference type="ARBA" id="ARBA00022723"/>
    </source>
</evidence>
<keyword evidence="7" id="KW-0472">Membrane</keyword>
<dbReference type="PRINTS" id="PR00385">
    <property type="entry name" value="P450"/>
</dbReference>
<dbReference type="Proteomes" id="UP000799437">
    <property type="component" value="Unassembled WGS sequence"/>
</dbReference>
<dbReference type="FunFam" id="1.10.630.10:FF:000050">
    <property type="entry name" value="Cytochrome P450 monooxygenase"/>
    <property type="match status" value="1"/>
</dbReference>
<dbReference type="PRINTS" id="PR00463">
    <property type="entry name" value="EP450I"/>
</dbReference>
<dbReference type="InterPro" id="IPR001128">
    <property type="entry name" value="Cyt_P450"/>
</dbReference>
<keyword evidence="5 6" id="KW-0349">Heme</keyword>
<dbReference type="EMBL" id="ML996588">
    <property type="protein sequence ID" value="KAF2753019.1"/>
    <property type="molecule type" value="Genomic_DNA"/>
</dbReference>
<keyword evidence="6" id="KW-0503">Monooxygenase</keyword>
<accession>A0A6A6VT12</accession>
<evidence type="ECO:0000256" key="5">
    <source>
        <dbReference type="PIRSR" id="PIRSR602401-1"/>
    </source>
</evidence>
<dbReference type="InterPro" id="IPR050121">
    <property type="entry name" value="Cytochrome_P450_monoxygenase"/>
</dbReference>
<dbReference type="PANTHER" id="PTHR24305">
    <property type="entry name" value="CYTOCHROME P450"/>
    <property type="match status" value="1"/>
</dbReference>
<dbReference type="RefSeq" id="XP_033595470.1">
    <property type="nucleotide sequence ID" value="XM_033744919.1"/>
</dbReference>
<evidence type="ECO:0000256" key="7">
    <source>
        <dbReference type="SAM" id="Phobius"/>
    </source>
</evidence>
<organism evidence="8 9">
    <name type="scientific">Pseudovirgaria hyperparasitica</name>
    <dbReference type="NCBI Taxonomy" id="470096"/>
    <lineage>
        <taxon>Eukaryota</taxon>
        <taxon>Fungi</taxon>
        <taxon>Dikarya</taxon>
        <taxon>Ascomycota</taxon>
        <taxon>Pezizomycotina</taxon>
        <taxon>Dothideomycetes</taxon>
        <taxon>Dothideomycetes incertae sedis</taxon>
        <taxon>Acrospermales</taxon>
        <taxon>Acrospermaceae</taxon>
        <taxon>Pseudovirgaria</taxon>
    </lineage>
</organism>
<gene>
    <name evidence="8" type="ORF">EJ05DRAFT_480734</name>
</gene>
<keyword evidence="7" id="KW-1133">Transmembrane helix</keyword>
<keyword evidence="9" id="KW-1185">Reference proteome</keyword>
<evidence type="ECO:0000256" key="6">
    <source>
        <dbReference type="RuleBase" id="RU000461"/>
    </source>
</evidence>
<dbReference type="InterPro" id="IPR002401">
    <property type="entry name" value="Cyt_P450_E_grp-I"/>
</dbReference>
<comment type="similarity">
    <text evidence="6">Belongs to the cytochrome P450 family.</text>
</comment>
<proteinExistence type="inferred from homology"/>
<dbReference type="CDD" id="cd11060">
    <property type="entry name" value="CYP57A1-like"/>
    <property type="match status" value="1"/>
</dbReference>
<evidence type="ECO:0000256" key="4">
    <source>
        <dbReference type="ARBA" id="ARBA00023004"/>
    </source>
</evidence>
<keyword evidence="3 6" id="KW-0560">Oxidoreductase</keyword>
<comment type="cofactor">
    <cofactor evidence="1 5">
        <name>heme</name>
        <dbReference type="ChEBI" id="CHEBI:30413"/>
    </cofactor>
</comment>
<feature type="binding site" description="axial binding residue" evidence="5">
    <location>
        <position position="454"/>
    </location>
    <ligand>
        <name>heme</name>
        <dbReference type="ChEBI" id="CHEBI:30413"/>
    </ligand>
    <ligandPart>
        <name>Fe</name>
        <dbReference type="ChEBI" id="CHEBI:18248"/>
    </ligandPart>
</feature>
<dbReference type="Pfam" id="PF00067">
    <property type="entry name" value="p450"/>
    <property type="match status" value="1"/>
</dbReference>
<dbReference type="InterPro" id="IPR017972">
    <property type="entry name" value="Cyt_P450_CS"/>
</dbReference>
<keyword evidence="7" id="KW-0812">Transmembrane</keyword>
<name>A0A6A6VT12_9PEZI</name>
<dbReference type="InterPro" id="IPR036396">
    <property type="entry name" value="Cyt_P450_sf"/>
</dbReference>
<dbReference type="GO" id="GO:0020037">
    <property type="term" value="F:heme binding"/>
    <property type="evidence" value="ECO:0007669"/>
    <property type="project" value="InterPro"/>
</dbReference>
<keyword evidence="2 5" id="KW-0479">Metal-binding</keyword>
<evidence type="ECO:0000256" key="3">
    <source>
        <dbReference type="ARBA" id="ARBA00023002"/>
    </source>
</evidence>
<dbReference type="AlphaFoldDB" id="A0A6A6VT12"/>
<feature type="transmembrane region" description="Helical" evidence="7">
    <location>
        <begin position="17"/>
        <end position="35"/>
    </location>
</feature>
<dbReference type="GO" id="GO:0044550">
    <property type="term" value="P:secondary metabolite biosynthetic process"/>
    <property type="evidence" value="ECO:0007669"/>
    <property type="project" value="UniProtKB-ARBA"/>
</dbReference>
<dbReference type="GO" id="GO:0016705">
    <property type="term" value="F:oxidoreductase activity, acting on paired donors, with incorporation or reduction of molecular oxygen"/>
    <property type="evidence" value="ECO:0007669"/>
    <property type="project" value="InterPro"/>
</dbReference>